<evidence type="ECO:0000259" key="1">
    <source>
        <dbReference type="Pfam" id="PF03551"/>
    </source>
</evidence>
<dbReference type="SUPFAM" id="SSF46785">
    <property type="entry name" value="Winged helix' DNA-binding domain"/>
    <property type="match status" value="1"/>
</dbReference>
<organism evidence="2 3">
    <name type="scientific">Spirosoma telluris</name>
    <dbReference type="NCBI Taxonomy" id="2183553"/>
    <lineage>
        <taxon>Bacteria</taxon>
        <taxon>Pseudomonadati</taxon>
        <taxon>Bacteroidota</taxon>
        <taxon>Cytophagia</taxon>
        <taxon>Cytophagales</taxon>
        <taxon>Cytophagaceae</taxon>
        <taxon>Spirosoma</taxon>
    </lineage>
</organism>
<keyword evidence="3" id="KW-1185">Reference proteome</keyword>
<comment type="caution">
    <text evidence="2">The sequence shown here is derived from an EMBL/GenBank/DDBJ whole genome shotgun (WGS) entry which is preliminary data.</text>
</comment>
<dbReference type="AlphaFoldDB" id="A0A327NNC5"/>
<dbReference type="Proteomes" id="UP000249016">
    <property type="component" value="Unassembled WGS sequence"/>
</dbReference>
<dbReference type="OrthoDB" id="9808017at2"/>
<gene>
    <name evidence="2" type="ORF">HMF3257_25620</name>
</gene>
<protein>
    <submittedName>
        <fullName evidence="2">PadR family transcriptional regulator</fullName>
    </submittedName>
</protein>
<dbReference type="InterPro" id="IPR005149">
    <property type="entry name" value="Tscrpt_reg_PadR_N"/>
</dbReference>
<dbReference type="PANTHER" id="PTHR33169">
    <property type="entry name" value="PADR-FAMILY TRANSCRIPTIONAL REGULATOR"/>
    <property type="match status" value="1"/>
</dbReference>
<dbReference type="EMBL" id="QLII01000001">
    <property type="protein sequence ID" value="RAI76707.1"/>
    <property type="molecule type" value="Genomic_DNA"/>
</dbReference>
<proteinExistence type="predicted"/>
<dbReference type="InterPro" id="IPR036390">
    <property type="entry name" value="WH_DNA-bd_sf"/>
</dbReference>
<reference evidence="2 3" key="1">
    <citation type="submission" date="2018-06" db="EMBL/GenBank/DDBJ databases">
        <title>Spirosoma sp. HMF3257 Genome sequencing and assembly.</title>
        <authorList>
            <person name="Kang H."/>
            <person name="Cha I."/>
            <person name="Kim H."/>
            <person name="Kang J."/>
            <person name="Joh K."/>
        </authorList>
    </citation>
    <scope>NUCLEOTIDE SEQUENCE [LARGE SCALE GENOMIC DNA]</scope>
    <source>
        <strain evidence="2 3">HMF3257</strain>
    </source>
</reference>
<sequence>MEPVSSEFLRGTLKTIVLKLLSEQDKMYGYQITQAVKERTHGELTLTFGALYPVLHKLEQEGLLINESIEVDGRLRKYYSLTDSGTQMAIQKISEFERFVDYMQQLFQTPQIWLMAIDLILYVYGKANSPTNRPYPQLPAPKRSL</sequence>
<dbReference type="Gene3D" id="1.10.10.10">
    <property type="entry name" value="Winged helix-like DNA-binding domain superfamily/Winged helix DNA-binding domain"/>
    <property type="match status" value="1"/>
</dbReference>
<feature type="domain" description="Transcription regulator PadR N-terminal" evidence="1">
    <location>
        <begin position="17"/>
        <end position="87"/>
    </location>
</feature>
<dbReference type="InterPro" id="IPR036388">
    <property type="entry name" value="WH-like_DNA-bd_sf"/>
</dbReference>
<accession>A0A327NNC5</accession>
<dbReference type="Pfam" id="PF03551">
    <property type="entry name" value="PadR"/>
    <property type="match status" value="1"/>
</dbReference>
<dbReference type="InterPro" id="IPR052509">
    <property type="entry name" value="Metal_resp_DNA-bind_regulator"/>
</dbReference>
<evidence type="ECO:0000313" key="2">
    <source>
        <dbReference type="EMBL" id="RAI76707.1"/>
    </source>
</evidence>
<evidence type="ECO:0000313" key="3">
    <source>
        <dbReference type="Proteomes" id="UP000249016"/>
    </source>
</evidence>
<dbReference type="PANTHER" id="PTHR33169:SF14">
    <property type="entry name" value="TRANSCRIPTIONAL REGULATOR RV3488"/>
    <property type="match status" value="1"/>
</dbReference>
<name>A0A327NNC5_9BACT</name>